<dbReference type="Proteomes" id="UP000886887">
    <property type="component" value="Unassembled WGS sequence"/>
</dbReference>
<evidence type="ECO:0000259" key="12">
    <source>
        <dbReference type="Pfam" id="PF11975"/>
    </source>
</evidence>
<evidence type="ECO:0000256" key="6">
    <source>
        <dbReference type="ARBA" id="ARBA00022801"/>
    </source>
</evidence>
<keyword evidence="6" id="KW-0378">Hydrolase</keyword>
<evidence type="ECO:0000256" key="1">
    <source>
        <dbReference type="ARBA" id="ARBA00001911"/>
    </source>
</evidence>
<evidence type="ECO:0000256" key="3">
    <source>
        <dbReference type="ARBA" id="ARBA00010141"/>
    </source>
</evidence>
<evidence type="ECO:0000256" key="5">
    <source>
        <dbReference type="ARBA" id="ARBA00022723"/>
    </source>
</evidence>
<reference evidence="13" key="1">
    <citation type="submission" date="2020-10" db="EMBL/GenBank/DDBJ databases">
        <authorList>
            <person name="Gilroy R."/>
        </authorList>
    </citation>
    <scope>NUCLEOTIDE SEQUENCE</scope>
    <source>
        <strain evidence="13">ChiSxjej2B14-6234</strain>
    </source>
</reference>
<comment type="cofactor">
    <cofactor evidence="1">
        <name>NAD(+)</name>
        <dbReference type="ChEBI" id="CHEBI:57540"/>
    </cofactor>
</comment>
<dbReference type="Gene3D" id="3.90.1820.10">
    <property type="entry name" value="AglA-like glucosidase"/>
    <property type="match status" value="1"/>
</dbReference>
<dbReference type="InterPro" id="IPR015955">
    <property type="entry name" value="Lactate_DH/Glyco_Ohase_4_C"/>
</dbReference>
<keyword evidence="8" id="KW-0464">Manganese</keyword>
<gene>
    <name evidence="13" type="ORF">IAB73_07365</name>
</gene>
<dbReference type="SUPFAM" id="SSF56327">
    <property type="entry name" value="LDH C-terminal domain-like"/>
    <property type="match status" value="1"/>
</dbReference>
<proteinExistence type="inferred from homology"/>
<dbReference type="GO" id="GO:0004553">
    <property type="term" value="F:hydrolase activity, hydrolyzing O-glycosyl compounds"/>
    <property type="evidence" value="ECO:0007669"/>
    <property type="project" value="InterPro"/>
</dbReference>
<keyword evidence="10" id="KW-0326">Glycosidase</keyword>
<evidence type="ECO:0000256" key="2">
    <source>
        <dbReference type="ARBA" id="ARBA00001936"/>
    </source>
</evidence>
<dbReference type="InterPro" id="IPR053715">
    <property type="entry name" value="GH4_Enzyme_sf"/>
</dbReference>
<sequence length="467" mass="49415">MYTDGRRAWDVRIALIGGAADGRALPLMGDLSLEESVAGTVALWDADAAGCARAAALGARMRREPGAAGRFAFTACRSQAEALDGADFVCVFGRAPSPRELESDLHAPELCGVYQGAGDAAGPGGLMRALRMGPALERLALDVKARCPRAFVLLLCDPIAHGLRAMYAAYPQIRALGLTADVPDALALLCRALYEMRGVAGARAREVVYAASGVSRFCCITRAAWHDVDLMGVWQDFARKFAVSGYAEGQEDAWLSDPSACARRVQLDLSLRLGALPAGEDRRLADFLPSTRYLRTPECALEWKFGRTGASFHRERRRAFDAHAARLLSGEESASPAPSGGPAATALRALCGLGDALVSASLPNAGQIENAPRQAAVETPVLLRAGSAVPLMAGPLAPPLSALLAPAFAAQEGVLAALRARDAQQAVSAFLGDPMLCRVPERAALKLMRTMLQDSAESLRGWNLEVR</sequence>
<dbReference type="InterPro" id="IPR036291">
    <property type="entry name" value="NAD(P)-bd_dom_sf"/>
</dbReference>
<evidence type="ECO:0000256" key="8">
    <source>
        <dbReference type="ARBA" id="ARBA00023211"/>
    </source>
</evidence>
<evidence type="ECO:0000256" key="10">
    <source>
        <dbReference type="ARBA" id="ARBA00023295"/>
    </source>
</evidence>
<feature type="site" description="Increases basicity of active site Tyr" evidence="11">
    <location>
        <position position="119"/>
    </location>
</feature>
<comment type="similarity">
    <text evidence="3">Belongs to the glycosyl hydrolase 4 family.</text>
</comment>
<accession>A0A9D1CQZ0</accession>
<keyword evidence="9" id="KW-0119">Carbohydrate metabolism</keyword>
<evidence type="ECO:0000256" key="11">
    <source>
        <dbReference type="PIRSR" id="PIRSR601088-4"/>
    </source>
</evidence>
<evidence type="ECO:0000313" key="13">
    <source>
        <dbReference type="EMBL" id="HIQ72007.1"/>
    </source>
</evidence>
<comment type="cofactor">
    <cofactor evidence="2">
        <name>Mn(2+)</name>
        <dbReference type="ChEBI" id="CHEBI:29035"/>
    </cofactor>
</comment>
<dbReference type="Pfam" id="PF11975">
    <property type="entry name" value="Glyco_hydro_4C"/>
    <property type="match status" value="1"/>
</dbReference>
<dbReference type="GO" id="GO:0016616">
    <property type="term" value="F:oxidoreductase activity, acting on the CH-OH group of donors, NAD or NADP as acceptor"/>
    <property type="evidence" value="ECO:0007669"/>
    <property type="project" value="InterPro"/>
</dbReference>
<dbReference type="PANTHER" id="PTHR32092:SF2">
    <property type="entry name" value="ALPHA-GALACTURONIDASE"/>
    <property type="match status" value="1"/>
</dbReference>
<evidence type="ECO:0000313" key="14">
    <source>
        <dbReference type="Proteomes" id="UP000886887"/>
    </source>
</evidence>
<organism evidence="13 14">
    <name type="scientific">Candidatus Onthenecus intestinigallinarum</name>
    <dbReference type="NCBI Taxonomy" id="2840875"/>
    <lineage>
        <taxon>Bacteria</taxon>
        <taxon>Bacillati</taxon>
        <taxon>Bacillota</taxon>
        <taxon>Clostridia</taxon>
        <taxon>Eubacteriales</taxon>
        <taxon>Candidatus Onthenecus</taxon>
    </lineage>
</organism>
<comment type="caution">
    <text evidence="13">The sequence shown here is derived from an EMBL/GenBank/DDBJ whole genome shotgun (WGS) entry which is preliminary data.</text>
</comment>
<dbReference type="PANTHER" id="PTHR32092">
    <property type="entry name" value="6-PHOSPHO-BETA-GLUCOSIDASE-RELATED"/>
    <property type="match status" value="1"/>
</dbReference>
<evidence type="ECO:0000256" key="9">
    <source>
        <dbReference type="ARBA" id="ARBA00023277"/>
    </source>
</evidence>
<reference evidence="13" key="2">
    <citation type="journal article" date="2021" name="PeerJ">
        <title>Extensive microbial diversity within the chicken gut microbiome revealed by metagenomics and culture.</title>
        <authorList>
            <person name="Gilroy R."/>
            <person name="Ravi A."/>
            <person name="Getino M."/>
            <person name="Pursley I."/>
            <person name="Horton D.L."/>
            <person name="Alikhan N.F."/>
            <person name="Baker D."/>
            <person name="Gharbi K."/>
            <person name="Hall N."/>
            <person name="Watson M."/>
            <person name="Adriaenssens E.M."/>
            <person name="Foster-Nyarko E."/>
            <person name="Jarju S."/>
            <person name="Secka A."/>
            <person name="Antonio M."/>
            <person name="Oren A."/>
            <person name="Chaudhuri R.R."/>
            <person name="La Ragione R."/>
            <person name="Hildebrand F."/>
            <person name="Pallen M.J."/>
        </authorList>
    </citation>
    <scope>NUCLEOTIDE SEQUENCE</scope>
    <source>
        <strain evidence="13">ChiSxjej2B14-6234</strain>
    </source>
</reference>
<dbReference type="EMBL" id="DVFJ01000027">
    <property type="protein sequence ID" value="HIQ72007.1"/>
    <property type="molecule type" value="Genomic_DNA"/>
</dbReference>
<dbReference type="Pfam" id="PF02056">
    <property type="entry name" value="Glyco_hydro_4"/>
    <property type="match status" value="1"/>
</dbReference>
<dbReference type="InterPro" id="IPR022616">
    <property type="entry name" value="Glyco_hydro_4_C"/>
</dbReference>
<keyword evidence="5" id="KW-0479">Metal-binding</keyword>
<keyword evidence="7" id="KW-0520">NAD</keyword>
<dbReference type="InterPro" id="IPR001088">
    <property type="entry name" value="Glyco_hydro_4"/>
</dbReference>
<protein>
    <recommendedName>
        <fullName evidence="12">Glycosyl hydrolase family 4 C-terminal domain-containing protein</fullName>
    </recommendedName>
</protein>
<evidence type="ECO:0000256" key="7">
    <source>
        <dbReference type="ARBA" id="ARBA00023027"/>
    </source>
</evidence>
<feature type="domain" description="Glycosyl hydrolase family 4 C-terminal" evidence="12">
    <location>
        <begin position="220"/>
        <end position="435"/>
    </location>
</feature>
<dbReference type="AlphaFoldDB" id="A0A9D1CQZ0"/>
<dbReference type="GO" id="GO:0046872">
    <property type="term" value="F:metal ion binding"/>
    <property type="evidence" value="ECO:0007669"/>
    <property type="project" value="UniProtKB-KW"/>
</dbReference>
<name>A0A9D1CQZ0_9FIRM</name>
<dbReference type="GO" id="GO:0005975">
    <property type="term" value="P:carbohydrate metabolic process"/>
    <property type="evidence" value="ECO:0007669"/>
    <property type="project" value="InterPro"/>
</dbReference>
<evidence type="ECO:0000256" key="4">
    <source>
        <dbReference type="ARBA" id="ARBA00011881"/>
    </source>
</evidence>
<dbReference type="SUPFAM" id="SSF51735">
    <property type="entry name" value="NAD(P)-binding Rossmann-fold domains"/>
    <property type="match status" value="1"/>
</dbReference>
<comment type="subunit">
    <text evidence="4">Homotetramer.</text>
</comment>